<organism evidence="1 2">
    <name type="scientific">Novosphingobium pentaromativorans</name>
    <dbReference type="NCBI Taxonomy" id="205844"/>
    <lineage>
        <taxon>Bacteria</taxon>
        <taxon>Pseudomonadati</taxon>
        <taxon>Pseudomonadota</taxon>
        <taxon>Alphaproteobacteria</taxon>
        <taxon>Sphingomonadales</taxon>
        <taxon>Sphingomonadaceae</taxon>
        <taxon>Novosphingobium</taxon>
    </lineage>
</organism>
<dbReference type="AlphaFoldDB" id="A0A2W5QE39"/>
<accession>A0A2W5QE39</accession>
<gene>
    <name evidence="1" type="ORF">DI555_18170</name>
</gene>
<proteinExistence type="predicted"/>
<dbReference type="CDD" id="cd00586">
    <property type="entry name" value="4HBT"/>
    <property type="match status" value="1"/>
</dbReference>
<dbReference type="SUPFAM" id="SSF54637">
    <property type="entry name" value="Thioesterase/thiol ester dehydrase-isomerase"/>
    <property type="match status" value="1"/>
</dbReference>
<protein>
    <submittedName>
        <fullName evidence="1">Thioesterase</fullName>
    </submittedName>
</protein>
<dbReference type="Pfam" id="PF13279">
    <property type="entry name" value="4HBT_2"/>
    <property type="match status" value="1"/>
</dbReference>
<evidence type="ECO:0000313" key="1">
    <source>
        <dbReference type="EMBL" id="PZQ53003.1"/>
    </source>
</evidence>
<comment type="caution">
    <text evidence="1">The sequence shown here is derived from an EMBL/GenBank/DDBJ whole genome shotgun (WGS) entry which is preliminary data.</text>
</comment>
<reference evidence="1 2" key="1">
    <citation type="submission" date="2017-08" db="EMBL/GenBank/DDBJ databases">
        <title>Infants hospitalized years apart are colonized by the same room-sourced microbial strains.</title>
        <authorList>
            <person name="Brooks B."/>
            <person name="Olm M.R."/>
            <person name="Firek B.A."/>
            <person name="Baker R."/>
            <person name="Thomas B.C."/>
            <person name="Morowitz M.J."/>
            <person name="Banfield J.F."/>
        </authorList>
    </citation>
    <scope>NUCLEOTIDE SEQUENCE [LARGE SCALE GENOMIC DNA]</scope>
    <source>
        <strain evidence="1">S2_005_002_R2_33</strain>
    </source>
</reference>
<dbReference type="Proteomes" id="UP000249082">
    <property type="component" value="Unassembled WGS sequence"/>
</dbReference>
<evidence type="ECO:0000313" key="2">
    <source>
        <dbReference type="Proteomes" id="UP000249082"/>
    </source>
</evidence>
<name>A0A2W5QE39_9SPHN</name>
<dbReference type="Gene3D" id="3.10.129.10">
    <property type="entry name" value="Hotdog Thioesterase"/>
    <property type="match status" value="1"/>
</dbReference>
<dbReference type="EMBL" id="QFPX01000019">
    <property type="protein sequence ID" value="PZQ53003.1"/>
    <property type="molecule type" value="Genomic_DNA"/>
</dbReference>
<sequence>MARPDPALLDPARYPFSCRIEPRFGDLDINMHINNVAMAGILEDARLRFFREAGGPEHLAGLSTMVASIAIDYLGETHYPEAVTIHGAVERLGRTSQQIVQLVMQEGRPVVFARTVIVMVGPEGPAPLTQGYVESAGKWMLPESASA</sequence>
<dbReference type="InterPro" id="IPR029069">
    <property type="entry name" value="HotDog_dom_sf"/>
</dbReference>